<dbReference type="Pfam" id="PF00071">
    <property type="entry name" value="Ras"/>
    <property type="match status" value="1"/>
</dbReference>
<keyword evidence="3" id="KW-0342">GTP-binding</keyword>
<proteinExistence type="inferred from homology"/>
<dbReference type="CDD" id="cd00876">
    <property type="entry name" value="Ras"/>
    <property type="match status" value="1"/>
</dbReference>
<name>A0A6B2LK46_9EUKA</name>
<evidence type="ECO:0000256" key="2">
    <source>
        <dbReference type="ARBA" id="ARBA00022741"/>
    </source>
</evidence>
<comment type="similarity">
    <text evidence="1">Belongs to the small GTPase superfamily. Rab family.</text>
</comment>
<accession>A0A6B2LK46</accession>
<dbReference type="GO" id="GO:0016020">
    <property type="term" value="C:membrane"/>
    <property type="evidence" value="ECO:0007669"/>
    <property type="project" value="InterPro"/>
</dbReference>
<dbReference type="InterPro" id="IPR005225">
    <property type="entry name" value="Small_GTP-bd"/>
</dbReference>
<dbReference type="Gene3D" id="3.40.50.300">
    <property type="entry name" value="P-loop containing nucleotide triphosphate hydrolases"/>
    <property type="match status" value="1"/>
</dbReference>
<dbReference type="GO" id="GO:0003924">
    <property type="term" value="F:GTPase activity"/>
    <property type="evidence" value="ECO:0007669"/>
    <property type="project" value="InterPro"/>
</dbReference>
<dbReference type="EMBL" id="GIBP01008540">
    <property type="protein sequence ID" value="NDV37509.1"/>
    <property type="molecule type" value="Transcribed_RNA"/>
</dbReference>
<dbReference type="GO" id="GO:0005525">
    <property type="term" value="F:GTP binding"/>
    <property type="evidence" value="ECO:0007669"/>
    <property type="project" value="UniProtKB-KW"/>
</dbReference>
<evidence type="ECO:0000256" key="3">
    <source>
        <dbReference type="ARBA" id="ARBA00023134"/>
    </source>
</evidence>
<reference evidence="4" key="1">
    <citation type="journal article" date="2020" name="J. Eukaryot. Microbiol.">
        <title>De novo Sequencing, Assembly and Annotation of the Transcriptome for the Free-Living Testate Amoeba Arcella intermedia.</title>
        <authorList>
            <person name="Ribeiro G.M."/>
            <person name="Porfirio-Sousa A.L."/>
            <person name="Maurer-Alcala X.X."/>
            <person name="Katz L.A."/>
            <person name="Lahr D.J.G."/>
        </authorList>
    </citation>
    <scope>NUCLEOTIDE SEQUENCE</scope>
</reference>
<dbReference type="PRINTS" id="PR00449">
    <property type="entry name" value="RASTRNSFRMNG"/>
</dbReference>
<dbReference type="GO" id="GO:0007165">
    <property type="term" value="P:signal transduction"/>
    <property type="evidence" value="ECO:0007669"/>
    <property type="project" value="InterPro"/>
</dbReference>
<dbReference type="FunFam" id="3.40.50.300:FF:001447">
    <property type="entry name" value="Ras-related protein Rab-1B"/>
    <property type="match status" value="1"/>
</dbReference>
<dbReference type="NCBIfam" id="TIGR00231">
    <property type="entry name" value="small_GTP"/>
    <property type="match status" value="1"/>
</dbReference>
<evidence type="ECO:0000256" key="1">
    <source>
        <dbReference type="ARBA" id="ARBA00006270"/>
    </source>
</evidence>
<dbReference type="PANTHER" id="PTHR24070">
    <property type="entry name" value="RAS, DI-RAS, AND RHEB FAMILY MEMBERS OF SMALL GTPASE SUPERFAMILY"/>
    <property type="match status" value="1"/>
</dbReference>
<dbReference type="SMART" id="SM00175">
    <property type="entry name" value="RAB"/>
    <property type="match status" value="1"/>
</dbReference>
<dbReference type="PROSITE" id="PS51419">
    <property type="entry name" value="RAB"/>
    <property type="match status" value="1"/>
</dbReference>
<dbReference type="InterPro" id="IPR020849">
    <property type="entry name" value="Small_GTPase_Ras-type"/>
</dbReference>
<protein>
    <submittedName>
        <fullName evidence="4">Uncharacterized protein</fullName>
    </submittedName>
</protein>
<dbReference type="PROSITE" id="PS51421">
    <property type="entry name" value="RAS"/>
    <property type="match status" value="1"/>
</dbReference>
<dbReference type="InterPro" id="IPR001806">
    <property type="entry name" value="Small_GTPase"/>
</dbReference>
<dbReference type="SMART" id="SM00174">
    <property type="entry name" value="RHO"/>
    <property type="match status" value="1"/>
</dbReference>
<dbReference type="SUPFAM" id="SSF52540">
    <property type="entry name" value="P-loop containing nucleoside triphosphate hydrolases"/>
    <property type="match status" value="1"/>
</dbReference>
<dbReference type="InterPro" id="IPR027417">
    <property type="entry name" value="P-loop_NTPase"/>
</dbReference>
<dbReference type="AlphaFoldDB" id="A0A6B2LK46"/>
<sequence length="165" mass="19335">MIRSTFISVYDPTIEESYRKHATIDSEACLLDILDTAGQEEYSTMRDQYFRMGQGFVLIYSITSKQSFEDLNSLYREQILRVRDSERFPMVLCGNKCDLEGERQVSKEDAEKAAKGWEMPFFECSALTRLHVEDTFYTLVREIRKDLKSQPQKNLKRPPHKCTLL</sequence>
<organism evidence="4">
    <name type="scientific">Arcella intermedia</name>
    <dbReference type="NCBI Taxonomy" id="1963864"/>
    <lineage>
        <taxon>Eukaryota</taxon>
        <taxon>Amoebozoa</taxon>
        <taxon>Tubulinea</taxon>
        <taxon>Elardia</taxon>
        <taxon>Arcellinida</taxon>
        <taxon>Sphaerothecina</taxon>
        <taxon>Arcellidae</taxon>
        <taxon>Arcella</taxon>
    </lineage>
</organism>
<evidence type="ECO:0000313" key="4">
    <source>
        <dbReference type="EMBL" id="NDV37509.1"/>
    </source>
</evidence>
<dbReference type="SMART" id="SM00173">
    <property type="entry name" value="RAS"/>
    <property type="match status" value="1"/>
</dbReference>
<keyword evidence="2" id="KW-0547">Nucleotide-binding</keyword>